<gene>
    <name evidence="5" type="primary">LOC101734670</name>
</gene>
<feature type="chain" id="PRO_5030957022" evidence="3">
    <location>
        <begin position="17"/>
        <end position="276"/>
    </location>
</feature>
<dbReference type="SUPFAM" id="SSF50494">
    <property type="entry name" value="Trypsin-like serine proteases"/>
    <property type="match status" value="1"/>
</dbReference>
<evidence type="ECO:0000256" key="3">
    <source>
        <dbReference type="SAM" id="SignalP"/>
    </source>
</evidence>
<keyword evidence="2" id="KW-0720">Serine protease</keyword>
<keyword evidence="1" id="KW-1015">Disulfide bond</keyword>
<dbReference type="SMART" id="SM00020">
    <property type="entry name" value="Tryp_SPc"/>
    <property type="match status" value="1"/>
</dbReference>
<organism evidence="5">
    <name type="scientific">Xenopus tropicalis</name>
    <name type="common">Western clawed frog</name>
    <name type="synonym">Silurana tropicalis</name>
    <dbReference type="NCBI Taxonomy" id="8364"/>
    <lineage>
        <taxon>Eukaryota</taxon>
        <taxon>Metazoa</taxon>
        <taxon>Chordata</taxon>
        <taxon>Craniata</taxon>
        <taxon>Vertebrata</taxon>
        <taxon>Euteleostomi</taxon>
        <taxon>Amphibia</taxon>
        <taxon>Batrachia</taxon>
        <taxon>Anura</taxon>
        <taxon>Pipoidea</taxon>
        <taxon>Pipidae</taxon>
        <taxon>Xenopodinae</taxon>
        <taxon>Xenopus</taxon>
        <taxon>Silurana</taxon>
    </lineage>
</organism>
<dbReference type="FunFam" id="2.40.10.10:FF:000280">
    <property type="match status" value="1"/>
</dbReference>
<dbReference type="PROSITE" id="PS50240">
    <property type="entry name" value="TRYPSIN_DOM"/>
    <property type="match status" value="1"/>
</dbReference>
<dbReference type="InterPro" id="IPR033116">
    <property type="entry name" value="TRYPSIN_SER"/>
</dbReference>
<dbReference type="InterPro" id="IPR043504">
    <property type="entry name" value="Peptidase_S1_PA_chymotrypsin"/>
</dbReference>
<evidence type="ECO:0000256" key="2">
    <source>
        <dbReference type="RuleBase" id="RU363034"/>
    </source>
</evidence>
<feature type="signal peptide" evidence="3">
    <location>
        <begin position="1"/>
        <end position="16"/>
    </location>
</feature>
<dbReference type="FunCoup" id="A0A803K778">
    <property type="interactions" value="161"/>
</dbReference>
<dbReference type="InterPro" id="IPR001314">
    <property type="entry name" value="Peptidase_S1A"/>
</dbReference>
<dbReference type="Gene3D" id="2.40.10.10">
    <property type="entry name" value="Trypsin-like serine proteases"/>
    <property type="match status" value="2"/>
</dbReference>
<dbReference type="PROSITE" id="PS00135">
    <property type="entry name" value="TRYPSIN_SER"/>
    <property type="match status" value="1"/>
</dbReference>
<evidence type="ECO:0000256" key="1">
    <source>
        <dbReference type="ARBA" id="ARBA00023157"/>
    </source>
</evidence>
<evidence type="ECO:0000313" key="5">
    <source>
        <dbReference type="Ensembl" id="ENSXETP00000116228"/>
    </source>
</evidence>
<dbReference type="GeneTree" id="ENSGT01030000234528"/>
<reference evidence="5" key="1">
    <citation type="journal article" date="2010" name="Science">
        <title>The genome of the Western clawed frog Xenopus tropicalis.</title>
        <authorList>
            <person name="Hellsten U."/>
            <person name="Harland R.M."/>
            <person name="Gilchrist M.J."/>
            <person name="Hendrix D."/>
            <person name="Jurka J."/>
            <person name="Kapitonov V."/>
            <person name="Ovcharenko I."/>
            <person name="Putnam N.H."/>
            <person name="Shu S."/>
            <person name="Taher L."/>
            <person name="Blitz I.L."/>
            <person name="Blumberg B."/>
            <person name="Dichmann D.S."/>
            <person name="Dubchak I."/>
            <person name="Amaya E."/>
            <person name="Detter J.C."/>
            <person name="Fletcher R."/>
            <person name="Gerhard D.S."/>
            <person name="Goodstein D."/>
            <person name="Graves T."/>
            <person name="Grigoriev I.V."/>
            <person name="Grimwood J."/>
            <person name="Kawashima T."/>
            <person name="Lindquist E."/>
            <person name="Lucas S.M."/>
            <person name="Mead P.E."/>
            <person name="Mitros T."/>
            <person name="Ogino H."/>
            <person name="Ohta Y."/>
            <person name="Poliakov A.V."/>
            <person name="Pollet N."/>
            <person name="Robert J."/>
            <person name="Salamov A."/>
            <person name="Sater A.K."/>
            <person name="Schmutz J."/>
            <person name="Terry A."/>
            <person name="Vize P.D."/>
            <person name="Warren W.C."/>
            <person name="Wells D."/>
            <person name="Wills A."/>
            <person name="Wilson R.K."/>
            <person name="Zimmerman L.B."/>
            <person name="Zorn A.M."/>
            <person name="Grainger R."/>
            <person name="Grammer T."/>
            <person name="Khokha M.K."/>
            <person name="Richardson P.M."/>
            <person name="Rokhsar D.S."/>
        </authorList>
    </citation>
    <scope>NUCLEOTIDE SEQUENCE [LARGE SCALE GENOMIC DNA]</scope>
    <source>
        <strain evidence="5">Nigerian</strain>
    </source>
</reference>
<dbReference type="FunFam" id="2.40.10.10:FF:000004">
    <property type="entry name" value="Tryptase gamma 1"/>
    <property type="match status" value="1"/>
</dbReference>
<dbReference type="PRINTS" id="PR00722">
    <property type="entry name" value="CHYMOTRYPSIN"/>
</dbReference>
<dbReference type="PANTHER" id="PTHR24257">
    <property type="entry name" value="CHYMOTRYPSIN-LIKE ELASTASE FAMILY MEMBER"/>
    <property type="match status" value="1"/>
</dbReference>
<dbReference type="GO" id="GO:0006508">
    <property type="term" value="P:proteolysis"/>
    <property type="evidence" value="ECO:0007669"/>
    <property type="project" value="UniProtKB-KW"/>
</dbReference>
<feature type="domain" description="Peptidase S1" evidence="4">
    <location>
        <begin position="28"/>
        <end position="268"/>
    </location>
</feature>
<reference evidence="5" key="2">
    <citation type="submission" date="2021-03" db="UniProtKB">
        <authorList>
            <consortium name="Ensembl"/>
        </authorList>
    </citation>
    <scope>IDENTIFICATION</scope>
</reference>
<dbReference type="Ensembl" id="ENSXETT00000118526">
    <property type="protein sequence ID" value="ENSXETP00000116228"/>
    <property type="gene ID" value="ENSXETG00000039928"/>
</dbReference>
<dbReference type="PROSITE" id="PS00134">
    <property type="entry name" value="TRYPSIN_HIS"/>
    <property type="match status" value="1"/>
</dbReference>
<proteinExistence type="predicted"/>
<dbReference type="PANTHER" id="PTHR24257:SF22">
    <property type="entry name" value="CHYMOTRYPSIN-LIKE ELASTASE FAMILY MEMBER 3B"/>
    <property type="match status" value="1"/>
</dbReference>
<dbReference type="InterPro" id="IPR018114">
    <property type="entry name" value="TRYPSIN_HIS"/>
</dbReference>
<dbReference type="Bgee" id="ENSXETG00000039928">
    <property type="expression patterns" value="Expressed in liver and 2 other cell types or tissues"/>
</dbReference>
<name>A0A803K778_XENTR</name>
<keyword evidence="2" id="KW-0378">Hydrolase</keyword>
<dbReference type="InterPro" id="IPR050850">
    <property type="entry name" value="Peptidase_S1_Elastase_sf"/>
</dbReference>
<dbReference type="InParanoid" id="A0A803K778"/>
<keyword evidence="3" id="KW-0732">Signal</keyword>
<protein>
    <submittedName>
        <fullName evidence="5">Chymotrypsin like elastase family member 3A</fullName>
    </submittedName>
</protein>
<dbReference type="AlphaFoldDB" id="A0A803K778"/>
<dbReference type="GO" id="GO:0004252">
    <property type="term" value="F:serine-type endopeptidase activity"/>
    <property type="evidence" value="ECO:0007669"/>
    <property type="project" value="InterPro"/>
</dbReference>
<dbReference type="InterPro" id="IPR001254">
    <property type="entry name" value="Trypsin_dom"/>
</dbReference>
<dbReference type="InterPro" id="IPR009003">
    <property type="entry name" value="Peptidase_S1_PA"/>
</dbReference>
<sequence length="276" mass="30071">MLGLVLTAVLAALAHGCGVPTYHPNARVVNGDDARPYSWPWQVSLQVLNSGSRYGHYCGGSLIAPRWVVTAAHCIHYTNTYRIVLGEHDLSLEEGAEQNIPINNSDIFNHPKWNRGCAECGYDIALIKLSREAQLNDKVQLGCIPPTGETLSHNQLCFVTGWGRLTSGGPYPDILQQALLPVVDYDHCTQRDWWGATVKRSMVCAGGDIRSVCNGDSGGPLNCQGADGRWYVHGVTSFGSGYGCNTLKKPSVFTRVSAFNSWIQQTISENSVSGFQ</sequence>
<dbReference type="Pfam" id="PF00089">
    <property type="entry name" value="Trypsin"/>
    <property type="match status" value="1"/>
</dbReference>
<dbReference type="CDD" id="cd00190">
    <property type="entry name" value="Tryp_SPc"/>
    <property type="match status" value="1"/>
</dbReference>
<accession>A0A803K778</accession>
<keyword evidence="2" id="KW-0645">Protease</keyword>
<evidence type="ECO:0000259" key="4">
    <source>
        <dbReference type="PROSITE" id="PS50240"/>
    </source>
</evidence>